<evidence type="ECO:0000256" key="2">
    <source>
        <dbReference type="RuleBase" id="RU003749"/>
    </source>
</evidence>
<dbReference type="CDD" id="cd07043">
    <property type="entry name" value="STAS_anti-anti-sigma_factors"/>
    <property type="match status" value="1"/>
</dbReference>
<comment type="caution">
    <text evidence="4">The sequence shown here is derived from an EMBL/GenBank/DDBJ whole genome shotgun (WGS) entry which is preliminary data.</text>
</comment>
<dbReference type="OMA" id="EVFEMTG"/>
<dbReference type="Pfam" id="PF01740">
    <property type="entry name" value="STAS"/>
    <property type="match status" value="1"/>
</dbReference>
<dbReference type="EMBL" id="LVWG01000030">
    <property type="protein sequence ID" value="KZK74274.1"/>
    <property type="molecule type" value="Genomic_DNA"/>
</dbReference>
<evidence type="ECO:0000313" key="5">
    <source>
        <dbReference type="Proteomes" id="UP000076481"/>
    </source>
</evidence>
<dbReference type="Gene3D" id="3.30.750.24">
    <property type="entry name" value="STAS domain"/>
    <property type="match status" value="1"/>
</dbReference>
<feature type="domain" description="STAS" evidence="3">
    <location>
        <begin position="1"/>
        <end position="110"/>
    </location>
</feature>
<reference evidence="4 5" key="1">
    <citation type="submission" date="2016-03" db="EMBL/GenBank/DDBJ databases">
        <title>Speciation and ecological success in dimly lit waters: horizontal gene transfer in a green sulfur bacteria bloom unveiled by metagenomic assembly.</title>
        <authorList>
            <person name="Llorens-Mares T."/>
            <person name="Liu Z."/>
            <person name="Allen L.Z."/>
            <person name="Rusch D.B."/>
            <person name="Craig M.T."/>
            <person name="Dupont C.L."/>
            <person name="Bryant D.A."/>
            <person name="Casamayor E.O."/>
        </authorList>
    </citation>
    <scope>NUCLEOTIDE SEQUENCE [LARGE SCALE GENOMIC DNA]</scope>
    <source>
        <strain evidence="4">CIII</strain>
    </source>
</reference>
<dbReference type="GO" id="GO:0043856">
    <property type="term" value="F:anti-sigma factor antagonist activity"/>
    <property type="evidence" value="ECO:0007669"/>
    <property type="project" value="InterPro"/>
</dbReference>
<dbReference type="InterPro" id="IPR036513">
    <property type="entry name" value="STAS_dom_sf"/>
</dbReference>
<evidence type="ECO:0000256" key="1">
    <source>
        <dbReference type="ARBA" id="ARBA00009013"/>
    </source>
</evidence>
<accession>A0A165LPR0</accession>
<organism evidence="4 5">
    <name type="scientific">Pelodictyon luteolum</name>
    <dbReference type="NCBI Taxonomy" id="1100"/>
    <lineage>
        <taxon>Bacteria</taxon>
        <taxon>Pseudomonadati</taxon>
        <taxon>Chlorobiota</taxon>
        <taxon>Chlorobiia</taxon>
        <taxon>Chlorobiales</taxon>
        <taxon>Chlorobiaceae</taxon>
        <taxon>Chlorobium/Pelodictyon group</taxon>
        <taxon>Pelodictyon</taxon>
    </lineage>
</organism>
<evidence type="ECO:0000313" key="4">
    <source>
        <dbReference type="EMBL" id="KZK74274.1"/>
    </source>
</evidence>
<dbReference type="PANTHER" id="PTHR33495">
    <property type="entry name" value="ANTI-SIGMA FACTOR ANTAGONIST TM_1081-RELATED-RELATED"/>
    <property type="match status" value="1"/>
</dbReference>
<comment type="similarity">
    <text evidence="1 2">Belongs to the anti-sigma-factor antagonist family.</text>
</comment>
<name>A0A165LPR0_PELLU</name>
<dbReference type="InterPro" id="IPR003658">
    <property type="entry name" value="Anti-sigma_ant"/>
</dbReference>
<gene>
    <name evidence="4" type="ORF">A3K90_05020</name>
</gene>
<proteinExistence type="inferred from homology"/>
<dbReference type="RefSeq" id="WP_011357773.1">
    <property type="nucleotide sequence ID" value="NZ_LVWG01000030.1"/>
</dbReference>
<evidence type="ECO:0000259" key="3">
    <source>
        <dbReference type="PROSITE" id="PS50801"/>
    </source>
</evidence>
<dbReference type="PROSITE" id="PS50801">
    <property type="entry name" value="STAS"/>
    <property type="match status" value="1"/>
</dbReference>
<dbReference type="NCBIfam" id="TIGR00377">
    <property type="entry name" value="ant_ant_sig"/>
    <property type="match status" value="1"/>
</dbReference>
<dbReference type="Proteomes" id="UP000076481">
    <property type="component" value="Unassembled WGS sequence"/>
</dbReference>
<dbReference type="AlphaFoldDB" id="A0A165LPR0"/>
<dbReference type="SUPFAM" id="SSF52091">
    <property type="entry name" value="SpoIIaa-like"/>
    <property type="match status" value="1"/>
</dbReference>
<protein>
    <recommendedName>
        <fullName evidence="2">Anti-sigma factor antagonist</fullName>
    </recommendedName>
</protein>
<sequence>MEFQIQKETAATVVAVIGRMDAVTAPEYEKKLAGMMDEGEKNFIIDFGKLDYISSAGLRALLMTGKRVKSLGGLMLLANIGGAVKDVFAISGFGTIFPMHDTVQSALGAAEE</sequence>
<dbReference type="InterPro" id="IPR002645">
    <property type="entry name" value="STAS_dom"/>
</dbReference>